<dbReference type="GO" id="GO:0046872">
    <property type="term" value="F:metal ion binding"/>
    <property type="evidence" value="ECO:0007669"/>
    <property type="project" value="UniProtKB-KW"/>
</dbReference>
<accession>A0A370BKB8</accession>
<dbReference type="AlphaFoldDB" id="A0A370BKB8"/>
<comment type="cofactor">
    <cofactor evidence="4">
        <name>Fe(2+)</name>
        <dbReference type="ChEBI" id="CHEBI:29033"/>
    </cofactor>
    <text evidence="4">Binds 1 Fe(2+) ion per subunit.</text>
</comment>
<evidence type="ECO:0000256" key="4">
    <source>
        <dbReference type="PIRSR" id="PIRSR604294-1"/>
    </source>
</evidence>
<evidence type="ECO:0000256" key="3">
    <source>
        <dbReference type="ARBA" id="ARBA00023004"/>
    </source>
</evidence>
<dbReference type="GO" id="GO:0016702">
    <property type="term" value="F:oxidoreductase activity, acting on single donors with incorporation of molecular oxygen, incorporation of two atoms of oxygen"/>
    <property type="evidence" value="ECO:0007669"/>
    <property type="project" value="InterPro"/>
</dbReference>
<gene>
    <name evidence="6" type="ORF">M747DRAFT_318351</name>
</gene>
<feature type="compositionally biased region" description="Low complexity" evidence="5">
    <location>
        <begin position="365"/>
        <end position="377"/>
    </location>
</feature>
<proteinExistence type="inferred from homology"/>
<dbReference type="Pfam" id="PF03055">
    <property type="entry name" value="RPE65"/>
    <property type="match status" value="1"/>
</dbReference>
<feature type="compositionally biased region" description="Basic and acidic residues" evidence="5">
    <location>
        <begin position="396"/>
        <end position="412"/>
    </location>
</feature>
<evidence type="ECO:0000313" key="6">
    <source>
        <dbReference type="EMBL" id="RDH15907.1"/>
    </source>
</evidence>
<feature type="region of interest" description="Disordered" evidence="5">
    <location>
        <begin position="1"/>
        <end position="21"/>
    </location>
</feature>
<organism evidence="6 7">
    <name type="scientific">Aspergillus niger ATCC 13496</name>
    <dbReference type="NCBI Taxonomy" id="1353008"/>
    <lineage>
        <taxon>Eukaryota</taxon>
        <taxon>Fungi</taxon>
        <taxon>Dikarya</taxon>
        <taxon>Ascomycota</taxon>
        <taxon>Pezizomycotina</taxon>
        <taxon>Eurotiomycetes</taxon>
        <taxon>Eurotiomycetidae</taxon>
        <taxon>Eurotiales</taxon>
        <taxon>Aspergillaceae</taxon>
        <taxon>Aspergillus</taxon>
        <taxon>Aspergillus subgen. Circumdati</taxon>
    </lineage>
</organism>
<protein>
    <submittedName>
        <fullName evidence="6">Uncharacterized protein</fullName>
    </submittedName>
</protein>
<evidence type="ECO:0000313" key="7">
    <source>
        <dbReference type="Proteomes" id="UP000253845"/>
    </source>
</evidence>
<evidence type="ECO:0000256" key="2">
    <source>
        <dbReference type="ARBA" id="ARBA00022723"/>
    </source>
</evidence>
<feature type="binding site" evidence="4">
    <location>
        <position position="120"/>
    </location>
    <ligand>
        <name>Fe cation</name>
        <dbReference type="ChEBI" id="CHEBI:24875"/>
        <note>catalytic</note>
    </ligand>
</feature>
<dbReference type="InterPro" id="IPR004294">
    <property type="entry name" value="Carotenoid_Oase"/>
</dbReference>
<evidence type="ECO:0000256" key="1">
    <source>
        <dbReference type="ARBA" id="ARBA00006787"/>
    </source>
</evidence>
<comment type="similarity">
    <text evidence="1">Belongs to the carotenoid oxygenase family.</text>
</comment>
<keyword evidence="2 4" id="KW-0479">Metal-binding</keyword>
<dbReference type="EMBL" id="KZ851944">
    <property type="protein sequence ID" value="RDH15907.1"/>
    <property type="molecule type" value="Genomic_DNA"/>
</dbReference>
<keyword evidence="3 4" id="KW-0408">Iron</keyword>
<feature type="compositionally biased region" description="Low complexity" evidence="5">
    <location>
        <begin position="331"/>
        <end position="355"/>
    </location>
</feature>
<sequence>MSQLMRFTSDPNTTSETLPDPEVLHTGPRLGGGYPLYNALAHVDLQSGTSEVYFPGRTHLVQEPLFIPKAGSTIEGDGYLMALVNHYESMTSELHLLDLTDFSKARAVIHLPVRPRPGLHGNWVDSRDMQSIRMNQEYVQYKAEEILLQLQTHTVAVAWLSDGTRYYAMTRPCATCLAIYEHRLTDRCVALCLTVSCRRRLSGACDHAPSYPPLREDFSVPQRRAFSSLPSFNVAKAEDQQVTPVRKGCSLAYSQIKMRTPHLLFARPSSPTVSSSRLYSSPLYLPPNTSRPFSHNLQLLQYENDLVLGSRRQDCTSCAVEQRMVRLRRMATAASMASPSATGGGSSTNTTPNTTPRKRKGDSLATAPAKKAKTGGVASAGSEKKGADTALVEANGKAEMKVKSEIKDDPVQ</sequence>
<dbReference type="Proteomes" id="UP000253845">
    <property type="component" value="Unassembled WGS sequence"/>
</dbReference>
<dbReference type="VEuPathDB" id="FungiDB:M747DRAFT_318351"/>
<feature type="region of interest" description="Disordered" evidence="5">
    <location>
        <begin position="331"/>
        <end position="412"/>
    </location>
</feature>
<reference evidence="6 7" key="1">
    <citation type="submission" date="2018-07" db="EMBL/GenBank/DDBJ databases">
        <title>Section-level genome sequencing of Aspergillus section Nigri to investigate inter- and intra-species variation.</title>
        <authorList>
            <consortium name="DOE Joint Genome Institute"/>
            <person name="Vesth T.C."/>
            <person name="Nybo J.L."/>
            <person name="Theobald S."/>
            <person name="Frisvad J.C."/>
            <person name="Larsen T.O."/>
            <person name="Nielsen K.F."/>
            <person name="Hoof J.B."/>
            <person name="Brandl J."/>
            <person name="Salamov A."/>
            <person name="Riley R."/>
            <person name="Gladden J.M."/>
            <person name="Phatale P."/>
            <person name="Nielsen M.T."/>
            <person name="Lyhne E.K."/>
            <person name="Kogle M.E."/>
            <person name="Strasser K."/>
            <person name="McDonnell E."/>
            <person name="Barry K."/>
            <person name="Clum A."/>
            <person name="Chen C."/>
            <person name="Nolan M."/>
            <person name="Sandor L."/>
            <person name="Kuo A."/>
            <person name="Lipzen A."/>
            <person name="Hainaut M."/>
            <person name="Drula E."/>
            <person name="Tsang A."/>
            <person name="Magnuson J.K."/>
            <person name="Henrissat B."/>
            <person name="Wiebenga A."/>
            <person name="Simmons B.A."/>
            <person name="Makela M.R."/>
            <person name="De vries R.P."/>
            <person name="Grigoriev I.V."/>
            <person name="Mortensen U.H."/>
            <person name="Baker S.E."/>
            <person name="Andersen M.R."/>
        </authorList>
    </citation>
    <scope>NUCLEOTIDE SEQUENCE [LARGE SCALE GENOMIC DNA]</scope>
    <source>
        <strain evidence="6 7">ATCC 13496</strain>
    </source>
</reference>
<feature type="compositionally biased region" description="Polar residues" evidence="5">
    <location>
        <begin position="1"/>
        <end position="17"/>
    </location>
</feature>
<evidence type="ECO:0000256" key="5">
    <source>
        <dbReference type="SAM" id="MobiDB-lite"/>
    </source>
</evidence>
<name>A0A370BKB8_ASPNG</name>